<sequence length="260" mass="29371">MGKPISGIWNNRDFIKTLSKREIISKYKQSLLGKLWILIEPMGLLIVLTIVFSVFVRLPSEGLPYAPFLFVALLPWMYFNKAVSASSKVIVSNAGLIRQRNFYRPALVFIKLLSETINFGVTLIGLILVLWYYNIVPGINALYAIPILLIQIIMTLGLMLLLSSTNAYVRDVGLVTPIILRLGRYLSPIMYSYHTIPSQFQLIMAYNPLTGIFDGYRQALLHNQPPDMTLLGYSFIFSIVILIVGSITFSKLEKNFADVV</sequence>
<evidence type="ECO:0000256" key="3">
    <source>
        <dbReference type="ARBA" id="ARBA00022448"/>
    </source>
</evidence>
<evidence type="ECO:0000256" key="9">
    <source>
        <dbReference type="RuleBase" id="RU361157"/>
    </source>
</evidence>
<comment type="caution">
    <text evidence="11">The sequence shown here is derived from an EMBL/GenBank/DDBJ whole genome shotgun (WGS) entry which is preliminary data.</text>
</comment>
<name>A0A4S3PPC2_9BACI</name>
<evidence type="ECO:0000256" key="5">
    <source>
        <dbReference type="ARBA" id="ARBA00022519"/>
    </source>
</evidence>
<feature type="transmembrane region" description="Helical" evidence="9">
    <location>
        <begin position="139"/>
        <end position="162"/>
    </location>
</feature>
<proteinExistence type="inferred from homology"/>
<evidence type="ECO:0000256" key="4">
    <source>
        <dbReference type="ARBA" id="ARBA00022475"/>
    </source>
</evidence>
<keyword evidence="6 9" id="KW-0812">Transmembrane</keyword>
<evidence type="ECO:0000313" key="12">
    <source>
        <dbReference type="Proteomes" id="UP000306477"/>
    </source>
</evidence>
<evidence type="ECO:0000256" key="7">
    <source>
        <dbReference type="ARBA" id="ARBA00022989"/>
    </source>
</evidence>
<organism evidence="11 12">
    <name type="scientific">Bacillus timonensis</name>
    <dbReference type="NCBI Taxonomy" id="1033734"/>
    <lineage>
        <taxon>Bacteria</taxon>
        <taxon>Bacillati</taxon>
        <taxon>Bacillota</taxon>
        <taxon>Bacilli</taxon>
        <taxon>Bacillales</taxon>
        <taxon>Bacillaceae</taxon>
        <taxon>Bacillus</taxon>
    </lineage>
</organism>
<dbReference type="PANTHER" id="PTHR30413:SF8">
    <property type="entry name" value="TRANSPORT PERMEASE PROTEIN"/>
    <property type="match status" value="1"/>
</dbReference>
<dbReference type="GO" id="GO:0043190">
    <property type="term" value="C:ATP-binding cassette (ABC) transporter complex"/>
    <property type="evidence" value="ECO:0007669"/>
    <property type="project" value="InterPro"/>
</dbReference>
<feature type="transmembrane region" description="Helical" evidence="9">
    <location>
        <begin position="230"/>
        <end position="249"/>
    </location>
</feature>
<dbReference type="RefSeq" id="WP_136380684.1">
    <property type="nucleotide sequence ID" value="NZ_SLUB01000035.1"/>
</dbReference>
<feature type="domain" description="ABC transmembrane type-2" evidence="10">
    <location>
        <begin position="32"/>
        <end position="252"/>
    </location>
</feature>
<feature type="transmembrane region" description="Helical" evidence="9">
    <location>
        <begin position="62"/>
        <end position="79"/>
    </location>
</feature>
<evidence type="ECO:0000259" key="10">
    <source>
        <dbReference type="PROSITE" id="PS51012"/>
    </source>
</evidence>
<feature type="transmembrane region" description="Helical" evidence="9">
    <location>
        <begin position="108"/>
        <end position="133"/>
    </location>
</feature>
<dbReference type="Proteomes" id="UP000306477">
    <property type="component" value="Unassembled WGS sequence"/>
</dbReference>
<evidence type="ECO:0000313" key="11">
    <source>
        <dbReference type="EMBL" id="THE11026.1"/>
    </source>
</evidence>
<keyword evidence="8 9" id="KW-0472">Membrane</keyword>
<dbReference type="InterPro" id="IPR047817">
    <property type="entry name" value="ABC2_TM_bact-type"/>
</dbReference>
<evidence type="ECO:0000256" key="8">
    <source>
        <dbReference type="ARBA" id="ARBA00023136"/>
    </source>
</evidence>
<dbReference type="OrthoDB" id="9794365at2"/>
<dbReference type="InterPro" id="IPR000412">
    <property type="entry name" value="ABC_2_transport"/>
</dbReference>
<protein>
    <recommendedName>
        <fullName evidence="9">Transport permease protein</fullName>
    </recommendedName>
</protein>
<dbReference type="GO" id="GO:0015920">
    <property type="term" value="P:lipopolysaccharide transport"/>
    <property type="evidence" value="ECO:0007669"/>
    <property type="project" value="TreeGrafter"/>
</dbReference>
<comment type="subcellular location">
    <subcellularLocation>
        <location evidence="1">Cell inner membrane</location>
        <topology evidence="1">Multi-pass membrane protein</topology>
    </subcellularLocation>
    <subcellularLocation>
        <location evidence="9">Cell membrane</location>
        <topology evidence="9">Multi-pass membrane protein</topology>
    </subcellularLocation>
</comment>
<dbReference type="EMBL" id="SLUB01000035">
    <property type="protein sequence ID" value="THE11026.1"/>
    <property type="molecule type" value="Genomic_DNA"/>
</dbReference>
<accession>A0A4S3PPC2</accession>
<evidence type="ECO:0000256" key="6">
    <source>
        <dbReference type="ARBA" id="ARBA00022692"/>
    </source>
</evidence>
<keyword evidence="12" id="KW-1185">Reference proteome</keyword>
<dbReference type="InterPro" id="IPR013525">
    <property type="entry name" value="ABC2_TM"/>
</dbReference>
<evidence type="ECO:0000256" key="1">
    <source>
        <dbReference type="ARBA" id="ARBA00004429"/>
    </source>
</evidence>
<dbReference type="AlphaFoldDB" id="A0A4S3PPC2"/>
<dbReference type="GO" id="GO:0140359">
    <property type="term" value="F:ABC-type transporter activity"/>
    <property type="evidence" value="ECO:0007669"/>
    <property type="project" value="InterPro"/>
</dbReference>
<keyword evidence="3 9" id="KW-0813">Transport</keyword>
<feature type="transmembrane region" description="Helical" evidence="9">
    <location>
        <begin position="35"/>
        <end position="56"/>
    </location>
</feature>
<dbReference type="PANTHER" id="PTHR30413">
    <property type="entry name" value="INNER MEMBRANE TRANSPORT PERMEASE"/>
    <property type="match status" value="1"/>
</dbReference>
<keyword evidence="5" id="KW-0997">Cell inner membrane</keyword>
<gene>
    <name evidence="11" type="ORF">E1I69_16595</name>
</gene>
<dbReference type="Pfam" id="PF01061">
    <property type="entry name" value="ABC2_membrane"/>
    <property type="match status" value="1"/>
</dbReference>
<dbReference type="PRINTS" id="PR00164">
    <property type="entry name" value="ABC2TRNSPORT"/>
</dbReference>
<dbReference type="PROSITE" id="PS51012">
    <property type="entry name" value="ABC_TM2"/>
    <property type="match status" value="1"/>
</dbReference>
<comment type="caution">
    <text evidence="9">Lacks conserved residue(s) required for the propagation of feature annotation.</text>
</comment>
<keyword evidence="7 9" id="KW-1133">Transmembrane helix</keyword>
<evidence type="ECO:0000256" key="2">
    <source>
        <dbReference type="ARBA" id="ARBA00007783"/>
    </source>
</evidence>
<reference evidence="11 12" key="1">
    <citation type="journal article" date="2019" name="Indoor Air">
        <title>Impacts of indoor surface finishes on bacterial viability.</title>
        <authorList>
            <person name="Hu J."/>
            <person name="Maamar S.B."/>
            <person name="Glawe A.J."/>
            <person name="Gottel N."/>
            <person name="Gilbert J.A."/>
            <person name="Hartmann E.M."/>
        </authorList>
    </citation>
    <scope>NUCLEOTIDE SEQUENCE [LARGE SCALE GENOMIC DNA]</scope>
    <source>
        <strain evidence="11 12">AF060A6</strain>
    </source>
</reference>
<keyword evidence="4 9" id="KW-1003">Cell membrane</keyword>
<comment type="similarity">
    <text evidence="2 9">Belongs to the ABC-2 integral membrane protein family.</text>
</comment>